<proteinExistence type="predicted"/>
<evidence type="ECO:0000256" key="6">
    <source>
        <dbReference type="SAM" id="Phobius"/>
    </source>
</evidence>
<evidence type="ECO:0000256" key="1">
    <source>
        <dbReference type="ARBA" id="ARBA00004141"/>
    </source>
</evidence>
<dbReference type="STRING" id="177199.A0A420YMW0"/>
<feature type="transmembrane region" description="Helical" evidence="6">
    <location>
        <begin position="45"/>
        <end position="67"/>
    </location>
</feature>
<dbReference type="OrthoDB" id="3358017at2759"/>
<feature type="transmembrane region" description="Helical" evidence="6">
    <location>
        <begin position="79"/>
        <end position="100"/>
    </location>
</feature>
<dbReference type="PANTHER" id="PTHR31465:SF35">
    <property type="entry name" value="RTA1 DOMAIN PROTEIN-RELATED"/>
    <property type="match status" value="1"/>
</dbReference>
<evidence type="ECO:0000256" key="4">
    <source>
        <dbReference type="ARBA" id="ARBA00023136"/>
    </source>
</evidence>
<keyword evidence="4 6" id="KW-0472">Membrane</keyword>
<feature type="transmembrane region" description="Helical" evidence="6">
    <location>
        <begin position="12"/>
        <end position="33"/>
    </location>
</feature>
<sequence length="317" mass="35350">MAGTDLSQFRYYYYNPSVATAAVFCVLFALVTIRHGMLLVKFRTWYFIPFFLGCLFEIIGMAGRAVSAHQTPDWTLGPYIVQSLMTLLAPTLFAASIYMILGRLIRLLDAEQYALIRSKWLTKFFVMGDVLSFLSQGAGGGMLSTAKTADDQDRGNNIILAGLGIQVVFFGFFIITAVIFHIRIARNPTARSYAVVAPWQIFLYILYASSLLIMIRSLYRMVEYGMGTQGPLMKSEGYFYGLDIVLMLIVMILYAWFHPSRIISGGGSAPATRQVDPEAATEGYRMVDSVSVGKHPDIGSSRPVTARDLTQDQRHGY</sequence>
<comment type="caution">
    <text evidence="7">The sequence shown here is derived from an EMBL/GenBank/DDBJ whole genome shotgun (WGS) entry which is preliminary data.</text>
</comment>
<keyword evidence="3 6" id="KW-1133">Transmembrane helix</keyword>
<accession>A0A420YMW0</accession>
<feature type="transmembrane region" description="Helical" evidence="6">
    <location>
        <begin position="158"/>
        <end position="180"/>
    </location>
</feature>
<evidence type="ECO:0000256" key="3">
    <source>
        <dbReference type="ARBA" id="ARBA00022989"/>
    </source>
</evidence>
<reference evidence="7 8" key="1">
    <citation type="submission" date="2018-08" db="EMBL/GenBank/DDBJ databases">
        <title>Draft genome of the lignicolous fungus Coniochaeta pulveracea.</title>
        <authorList>
            <person name="Borstlap C.J."/>
            <person name="De Witt R.N."/>
            <person name="Botha A."/>
            <person name="Volschenk H."/>
        </authorList>
    </citation>
    <scope>NUCLEOTIDE SEQUENCE [LARGE SCALE GENOMIC DNA]</scope>
    <source>
        <strain evidence="7 8">CAB683</strain>
    </source>
</reference>
<keyword evidence="2 6" id="KW-0812">Transmembrane</keyword>
<evidence type="ECO:0000256" key="5">
    <source>
        <dbReference type="SAM" id="MobiDB-lite"/>
    </source>
</evidence>
<dbReference type="InterPro" id="IPR007568">
    <property type="entry name" value="RTA1"/>
</dbReference>
<keyword evidence="8" id="KW-1185">Reference proteome</keyword>
<dbReference type="PANTHER" id="PTHR31465">
    <property type="entry name" value="PROTEIN RTA1-RELATED"/>
    <property type="match status" value="1"/>
</dbReference>
<evidence type="ECO:0000313" key="7">
    <source>
        <dbReference type="EMBL" id="RKU49171.1"/>
    </source>
</evidence>
<evidence type="ECO:0000256" key="2">
    <source>
        <dbReference type="ARBA" id="ARBA00022692"/>
    </source>
</evidence>
<dbReference type="GO" id="GO:0016020">
    <property type="term" value="C:membrane"/>
    <property type="evidence" value="ECO:0007669"/>
    <property type="project" value="UniProtKB-SubCell"/>
</dbReference>
<feature type="transmembrane region" description="Helical" evidence="6">
    <location>
        <begin position="201"/>
        <end position="219"/>
    </location>
</feature>
<comment type="subcellular location">
    <subcellularLocation>
        <location evidence="1">Membrane</location>
        <topology evidence="1">Multi-pass membrane protein</topology>
    </subcellularLocation>
</comment>
<organism evidence="7 8">
    <name type="scientific">Coniochaeta pulveracea</name>
    <dbReference type="NCBI Taxonomy" id="177199"/>
    <lineage>
        <taxon>Eukaryota</taxon>
        <taxon>Fungi</taxon>
        <taxon>Dikarya</taxon>
        <taxon>Ascomycota</taxon>
        <taxon>Pezizomycotina</taxon>
        <taxon>Sordariomycetes</taxon>
        <taxon>Sordariomycetidae</taxon>
        <taxon>Coniochaetales</taxon>
        <taxon>Coniochaetaceae</taxon>
        <taxon>Coniochaeta</taxon>
    </lineage>
</organism>
<name>A0A420YMW0_9PEZI</name>
<protein>
    <submittedName>
        <fullName evidence="7">Uncharacterized protein</fullName>
    </submittedName>
</protein>
<feature type="region of interest" description="Disordered" evidence="5">
    <location>
        <begin position="292"/>
        <end position="317"/>
    </location>
</feature>
<gene>
    <name evidence="7" type="ORF">DL546_008669</name>
</gene>
<feature type="transmembrane region" description="Helical" evidence="6">
    <location>
        <begin position="239"/>
        <end position="257"/>
    </location>
</feature>
<feature type="transmembrane region" description="Helical" evidence="6">
    <location>
        <begin position="120"/>
        <end position="138"/>
    </location>
</feature>
<dbReference type="Proteomes" id="UP000275385">
    <property type="component" value="Unassembled WGS sequence"/>
</dbReference>
<dbReference type="AlphaFoldDB" id="A0A420YMW0"/>
<dbReference type="EMBL" id="QVQW01000002">
    <property type="protein sequence ID" value="RKU49171.1"/>
    <property type="molecule type" value="Genomic_DNA"/>
</dbReference>
<evidence type="ECO:0000313" key="8">
    <source>
        <dbReference type="Proteomes" id="UP000275385"/>
    </source>
</evidence>
<dbReference type="Pfam" id="PF04479">
    <property type="entry name" value="RTA1"/>
    <property type="match status" value="1"/>
</dbReference>